<dbReference type="InterPro" id="IPR029068">
    <property type="entry name" value="Glyas_Bleomycin-R_OHBP_Dase"/>
</dbReference>
<dbReference type="OrthoDB" id="9812467at2"/>
<organism evidence="1 2">
    <name type="scientific">Pseudorhodoplanes sinuspersici</name>
    <dbReference type="NCBI Taxonomy" id="1235591"/>
    <lineage>
        <taxon>Bacteria</taxon>
        <taxon>Pseudomonadati</taxon>
        <taxon>Pseudomonadota</taxon>
        <taxon>Alphaproteobacteria</taxon>
        <taxon>Hyphomicrobiales</taxon>
        <taxon>Pseudorhodoplanes</taxon>
    </lineage>
</organism>
<gene>
    <name evidence="1" type="ORF">CAK95_15715</name>
</gene>
<dbReference type="PANTHER" id="PTHR40265:SF1">
    <property type="entry name" value="GLYOXALASE-LIKE DOMAIN-CONTAINING PROTEIN"/>
    <property type="match status" value="1"/>
</dbReference>
<keyword evidence="2" id="KW-1185">Reference proteome</keyword>
<name>A0A1W6ZSN5_9HYPH</name>
<dbReference type="AlphaFoldDB" id="A0A1W6ZSN5"/>
<dbReference type="KEGG" id="psin:CAK95_15715"/>
<evidence type="ECO:0000313" key="2">
    <source>
        <dbReference type="Proteomes" id="UP000194137"/>
    </source>
</evidence>
<dbReference type="Gene3D" id="3.10.180.10">
    <property type="entry name" value="2,3-Dihydroxybiphenyl 1,2-Dioxygenase, domain 1"/>
    <property type="match status" value="1"/>
</dbReference>
<reference evidence="1 2" key="1">
    <citation type="submission" date="2017-05" db="EMBL/GenBank/DDBJ databases">
        <title>Full genome sequence of Pseudorhodoplanes sinuspersici.</title>
        <authorList>
            <person name="Dastgheib S.M.M."/>
            <person name="Shavandi M."/>
            <person name="Tirandaz H."/>
        </authorList>
    </citation>
    <scope>NUCLEOTIDE SEQUENCE [LARGE SCALE GENOMIC DNA]</scope>
    <source>
        <strain evidence="1 2">RIPI110</strain>
    </source>
</reference>
<evidence type="ECO:0000313" key="1">
    <source>
        <dbReference type="EMBL" id="ARQ00363.1"/>
    </source>
</evidence>
<dbReference type="PANTHER" id="PTHR40265">
    <property type="entry name" value="BLL2707 PROTEIN"/>
    <property type="match status" value="1"/>
</dbReference>
<sequence>MSGQYDSDDEPEIQQPYAAAQSVELASLKLSSFWVPMTSPDIDNINHVGMAVRDLNDTVRRFEAMGFQLTPYSPHSAAWKPGESVKPLGSGNRCIMFANDYLEILASEDPRQPAARIANFLKRHQGAHIICFNTENPQSVDQRLHQAGMATSGVIPLQREIDTPDGVQTAKFERVQFAPEHSPEGYIQAARHLTPQYIYQPRYITHPNGCTQLSHTFIVTDALDDFARKYELYTGLTTNRQDHACVFRFALGTQLIIIDAKHASEWLPGTLFPPLPAIAGVAFRCPNLAEQRVRLADNGFAFAEAQGRLVVPAEQASGVAVLFEE</sequence>
<accession>A0A1W6ZSN5</accession>
<protein>
    <submittedName>
        <fullName evidence="1">Uncharacterized protein</fullName>
    </submittedName>
</protein>
<dbReference type="STRING" id="1235591.CAK95_15715"/>
<dbReference type="SUPFAM" id="SSF54593">
    <property type="entry name" value="Glyoxalase/Bleomycin resistance protein/Dihydroxybiphenyl dioxygenase"/>
    <property type="match status" value="1"/>
</dbReference>
<dbReference type="EMBL" id="CP021112">
    <property type="protein sequence ID" value="ARQ00363.1"/>
    <property type="molecule type" value="Genomic_DNA"/>
</dbReference>
<dbReference type="RefSeq" id="WP_086088758.1">
    <property type="nucleotide sequence ID" value="NZ_CP021112.1"/>
</dbReference>
<dbReference type="Pfam" id="PF13468">
    <property type="entry name" value="Glyoxalase_3"/>
    <property type="match status" value="1"/>
</dbReference>
<dbReference type="Proteomes" id="UP000194137">
    <property type="component" value="Chromosome"/>
</dbReference>
<dbReference type="InterPro" id="IPR025870">
    <property type="entry name" value="Glyoxalase-like_dom"/>
</dbReference>
<proteinExistence type="predicted"/>